<dbReference type="InterPro" id="IPR035650">
    <property type="entry name" value="Tet_C"/>
</dbReference>
<evidence type="ECO:0000313" key="8">
    <source>
        <dbReference type="Proteomes" id="UP000632125"/>
    </source>
</evidence>
<sequence length="661" mass="72537">MEPVNPEHIRNIGIFAHVDAGKTTTTEQILFRSGRIRALGSVDAGTAQTDFLEVERSRGISVRAAATRFEWEGVTVNLVDTPGHVDFLSEVERSLRVMDGAVLVISAVEGVQAQTEVIWHALRERRIPALLYVNKLDRIGADPLGTLRQIKRLLSDNAVPVQAPIGVEDSFEGTVSLLDENCGDGPFLRLLEETIAERDEALLLRYLESGSLPKEELAGLLAPLTRSAALYPVLFGASNKGLGIEPLMQAMVSLLPPPASASGGPVSGVVFRIERDPVMGRIAYVRLYGGAIRNRDSVRNDTQGIEEKVTQIRKIDGQKAEDVGLLAAGDIAAVCGWNQARIGDIIGCADFVPVETRLAVPLLTVQVRWRSEGEYPAVVAALQELADEDPLLDLQWLQEQRELHLKVMGPIQIEVLTHVLKERYGLDADFGQPSVIYKETPAQAGEGYVAYLMPKPCWAILRFHIEPGERGSGLVYRSVVRPERLLDSYQNEVARRVPEALLQGLFGWEVTDLKVTLVEGEHHVWHTHPLDFAVATPMGMMDGLSRVGVKLLEPMLSFRISAPEETGGKLMNELVLMRGQFDAPVVKGERMELEGTLPVATSLDFPARFGSLTKGRGVLATFFAGYRECPPDVHAERARRGVNPLDQAKYILSVRKALSGS</sequence>
<dbReference type="GO" id="GO:0003924">
    <property type="term" value="F:GTPase activity"/>
    <property type="evidence" value="ECO:0007669"/>
    <property type="project" value="InterPro"/>
</dbReference>
<evidence type="ECO:0000313" key="7">
    <source>
        <dbReference type="EMBL" id="MBD2868184.1"/>
    </source>
</evidence>
<dbReference type="Pfam" id="PF03764">
    <property type="entry name" value="EFG_IV"/>
    <property type="match status" value="1"/>
</dbReference>
<accession>A0A927CHH5</accession>
<keyword evidence="3" id="KW-0648">Protein biosynthesis</keyword>
<evidence type="ECO:0000256" key="3">
    <source>
        <dbReference type="ARBA" id="ARBA00022917"/>
    </source>
</evidence>
<keyword evidence="8" id="KW-1185">Reference proteome</keyword>
<dbReference type="InterPro" id="IPR035647">
    <property type="entry name" value="EFG_III/V"/>
</dbReference>
<dbReference type="InterPro" id="IPR009000">
    <property type="entry name" value="Transl_B-barrel_sf"/>
</dbReference>
<reference evidence="7" key="1">
    <citation type="submission" date="2020-09" db="EMBL/GenBank/DDBJ databases">
        <title>A novel bacterium of genus Paenibacillus, isolated from South China Sea.</title>
        <authorList>
            <person name="Huang H."/>
            <person name="Mo K."/>
            <person name="Hu Y."/>
        </authorList>
    </citation>
    <scope>NUCLEOTIDE SEQUENCE</scope>
    <source>
        <strain evidence="7">IB182493</strain>
    </source>
</reference>
<organism evidence="7 8">
    <name type="scientific">Paenibacillus arenilitoris</name>
    <dbReference type="NCBI Taxonomy" id="2772299"/>
    <lineage>
        <taxon>Bacteria</taxon>
        <taxon>Bacillati</taxon>
        <taxon>Bacillota</taxon>
        <taxon>Bacilli</taxon>
        <taxon>Bacillales</taxon>
        <taxon>Paenibacillaceae</taxon>
        <taxon>Paenibacillus</taxon>
    </lineage>
</organism>
<keyword evidence="5" id="KW-0046">Antibiotic resistance</keyword>
<keyword evidence="4" id="KW-0342">GTP-binding</keyword>
<proteinExistence type="predicted"/>
<comment type="caution">
    <text evidence="7">The sequence shown here is derived from an EMBL/GenBank/DDBJ whole genome shotgun (WGS) entry which is preliminary data.</text>
</comment>
<dbReference type="Pfam" id="PF00679">
    <property type="entry name" value="EFG_C"/>
    <property type="match status" value="1"/>
</dbReference>
<dbReference type="PROSITE" id="PS00301">
    <property type="entry name" value="G_TR_1"/>
    <property type="match status" value="1"/>
</dbReference>
<dbReference type="GO" id="GO:0046677">
    <property type="term" value="P:response to antibiotic"/>
    <property type="evidence" value="ECO:0007669"/>
    <property type="project" value="UniProtKB-KW"/>
</dbReference>
<dbReference type="SUPFAM" id="SSF54980">
    <property type="entry name" value="EF-G C-terminal domain-like"/>
    <property type="match status" value="2"/>
</dbReference>
<dbReference type="InterPro" id="IPR000640">
    <property type="entry name" value="EFG_V-like"/>
</dbReference>
<evidence type="ECO:0000256" key="5">
    <source>
        <dbReference type="ARBA" id="ARBA00023251"/>
    </source>
</evidence>
<dbReference type="GO" id="GO:0032790">
    <property type="term" value="P:ribosome disassembly"/>
    <property type="evidence" value="ECO:0007669"/>
    <property type="project" value="TreeGrafter"/>
</dbReference>
<dbReference type="InterPro" id="IPR031157">
    <property type="entry name" value="G_TR_CS"/>
</dbReference>
<dbReference type="InterPro" id="IPR020568">
    <property type="entry name" value="Ribosomal_Su5_D2-typ_SF"/>
</dbReference>
<dbReference type="SUPFAM" id="SSF54211">
    <property type="entry name" value="Ribosomal protein S5 domain 2-like"/>
    <property type="match status" value="1"/>
</dbReference>
<dbReference type="NCBIfam" id="TIGR00231">
    <property type="entry name" value="small_GTP"/>
    <property type="match status" value="1"/>
</dbReference>
<dbReference type="GO" id="GO:0005525">
    <property type="term" value="F:GTP binding"/>
    <property type="evidence" value="ECO:0007669"/>
    <property type="project" value="UniProtKB-KW"/>
</dbReference>
<evidence type="ECO:0000256" key="1">
    <source>
        <dbReference type="ARBA" id="ARBA00003987"/>
    </source>
</evidence>
<evidence type="ECO:0000259" key="6">
    <source>
        <dbReference type="PROSITE" id="PS51722"/>
    </source>
</evidence>
<dbReference type="SMART" id="SM00889">
    <property type="entry name" value="EFG_IV"/>
    <property type="match status" value="1"/>
</dbReference>
<dbReference type="CDD" id="cd03711">
    <property type="entry name" value="Tet_C"/>
    <property type="match status" value="1"/>
</dbReference>
<dbReference type="InterPro" id="IPR053905">
    <property type="entry name" value="EF-G-like_DII"/>
</dbReference>
<dbReference type="PANTHER" id="PTHR43261">
    <property type="entry name" value="TRANSLATION ELONGATION FACTOR G-RELATED"/>
    <property type="match status" value="1"/>
</dbReference>
<dbReference type="Gene3D" id="3.30.70.870">
    <property type="entry name" value="Elongation Factor G (Translational Gtpase), domain 3"/>
    <property type="match status" value="1"/>
</dbReference>
<dbReference type="Gene3D" id="3.30.70.240">
    <property type="match status" value="1"/>
</dbReference>
<dbReference type="Pfam" id="PF14492">
    <property type="entry name" value="EFG_III"/>
    <property type="match status" value="1"/>
</dbReference>
<evidence type="ECO:0000256" key="2">
    <source>
        <dbReference type="ARBA" id="ARBA00022741"/>
    </source>
</evidence>
<keyword evidence="2" id="KW-0547">Nucleotide-binding</keyword>
<dbReference type="PROSITE" id="PS51722">
    <property type="entry name" value="G_TR_2"/>
    <property type="match status" value="1"/>
</dbReference>
<dbReference type="EMBL" id="JACXIY010000008">
    <property type="protein sequence ID" value="MBD2868184.1"/>
    <property type="molecule type" value="Genomic_DNA"/>
</dbReference>
<dbReference type="SUPFAM" id="SSF50447">
    <property type="entry name" value="Translation proteins"/>
    <property type="match status" value="1"/>
</dbReference>
<dbReference type="Gene3D" id="3.40.50.300">
    <property type="entry name" value="P-loop containing nucleotide triphosphate hydrolases"/>
    <property type="match status" value="1"/>
</dbReference>
<gene>
    <name evidence="7" type="ORF">IDH41_06330</name>
</gene>
<dbReference type="Pfam" id="PF22042">
    <property type="entry name" value="EF-G_D2"/>
    <property type="match status" value="1"/>
</dbReference>
<dbReference type="InterPro" id="IPR014721">
    <property type="entry name" value="Ribsml_uS5_D2-typ_fold_subgr"/>
</dbReference>
<dbReference type="InterPro" id="IPR005517">
    <property type="entry name" value="Transl_elong_EFG/EF2_IV"/>
</dbReference>
<comment type="function">
    <text evidence="1">Abolishes the inhibitory effect of tetracyclin on protein synthesis by a non-covalent modification of the ribosomes.</text>
</comment>
<evidence type="ECO:0000256" key="4">
    <source>
        <dbReference type="ARBA" id="ARBA00023134"/>
    </source>
</evidence>
<dbReference type="Proteomes" id="UP000632125">
    <property type="component" value="Unassembled WGS sequence"/>
</dbReference>
<dbReference type="PRINTS" id="PR00315">
    <property type="entry name" value="ELONGATNFCT"/>
</dbReference>
<name>A0A927CHH5_9BACL</name>
<feature type="domain" description="Tr-type G" evidence="6">
    <location>
        <begin position="7"/>
        <end position="259"/>
    </location>
</feature>
<dbReference type="PRINTS" id="PR01037">
    <property type="entry name" value="TCRTETOQM"/>
</dbReference>
<dbReference type="InterPro" id="IPR027417">
    <property type="entry name" value="P-loop_NTPase"/>
</dbReference>
<dbReference type="RefSeq" id="WP_190859302.1">
    <property type="nucleotide sequence ID" value="NZ_JACXIY010000008.1"/>
</dbReference>
<dbReference type="Gene3D" id="3.30.230.10">
    <property type="match status" value="1"/>
</dbReference>
<dbReference type="Pfam" id="PF00009">
    <property type="entry name" value="GTP_EFTU"/>
    <property type="match status" value="1"/>
</dbReference>
<dbReference type="InterPro" id="IPR041095">
    <property type="entry name" value="EFG_II"/>
</dbReference>
<dbReference type="SUPFAM" id="SSF52540">
    <property type="entry name" value="P-loop containing nucleoside triphosphate hydrolases"/>
    <property type="match status" value="1"/>
</dbReference>
<dbReference type="AlphaFoldDB" id="A0A927CHH5"/>
<dbReference type="GO" id="GO:0006412">
    <property type="term" value="P:translation"/>
    <property type="evidence" value="ECO:0007669"/>
    <property type="project" value="UniProtKB-KW"/>
</dbReference>
<dbReference type="InterPro" id="IPR000795">
    <property type="entry name" value="T_Tr_GTP-bd_dom"/>
</dbReference>
<dbReference type="InterPro" id="IPR005225">
    <property type="entry name" value="Small_GTP-bd"/>
</dbReference>
<dbReference type="Gene3D" id="2.40.30.10">
    <property type="entry name" value="Translation factors"/>
    <property type="match status" value="1"/>
</dbReference>
<protein>
    <submittedName>
        <fullName evidence="7">TetM/TetW/TetO/TetS family tetracycline resistance ribosomal protection protein</fullName>
    </submittedName>
</protein>
<dbReference type="PANTHER" id="PTHR43261:SF1">
    <property type="entry name" value="RIBOSOME-RELEASING FACTOR 2, MITOCHONDRIAL"/>
    <property type="match status" value="1"/>
</dbReference>
<dbReference type="SMART" id="SM00838">
    <property type="entry name" value="EFG_C"/>
    <property type="match status" value="1"/>
</dbReference>